<dbReference type="AlphaFoldDB" id="A0A8J3YQ17"/>
<dbReference type="EMBL" id="BOPF01000018">
    <property type="protein sequence ID" value="GIJ47910.1"/>
    <property type="molecule type" value="Genomic_DNA"/>
</dbReference>
<keyword evidence="5 6" id="KW-0472">Membrane</keyword>
<proteinExistence type="inferred from homology"/>
<dbReference type="RefSeq" id="WP_203901412.1">
    <property type="nucleotide sequence ID" value="NZ_BOPF01000018.1"/>
</dbReference>
<feature type="transmembrane region" description="Helical" evidence="6">
    <location>
        <begin position="181"/>
        <end position="203"/>
    </location>
</feature>
<dbReference type="PANTHER" id="PTHR21716">
    <property type="entry name" value="TRANSMEMBRANE PROTEIN"/>
    <property type="match status" value="1"/>
</dbReference>
<feature type="transmembrane region" description="Helical" evidence="6">
    <location>
        <begin position="284"/>
        <end position="310"/>
    </location>
</feature>
<evidence type="ECO:0000256" key="5">
    <source>
        <dbReference type="ARBA" id="ARBA00023136"/>
    </source>
</evidence>
<dbReference type="Proteomes" id="UP000619260">
    <property type="component" value="Unassembled WGS sequence"/>
</dbReference>
<evidence type="ECO:0000256" key="1">
    <source>
        <dbReference type="ARBA" id="ARBA00004141"/>
    </source>
</evidence>
<name>A0A8J3YQ17_9ACTN</name>
<gene>
    <name evidence="7" type="ORF">Val02_47960</name>
</gene>
<evidence type="ECO:0000313" key="8">
    <source>
        <dbReference type="Proteomes" id="UP000619260"/>
    </source>
</evidence>
<reference evidence="7" key="1">
    <citation type="submission" date="2021-01" db="EMBL/GenBank/DDBJ databases">
        <title>Whole genome shotgun sequence of Virgisporangium aliadipatigenens NBRC 105644.</title>
        <authorList>
            <person name="Komaki H."/>
            <person name="Tamura T."/>
        </authorList>
    </citation>
    <scope>NUCLEOTIDE SEQUENCE</scope>
    <source>
        <strain evidence="7">NBRC 105644</strain>
    </source>
</reference>
<organism evidence="7 8">
    <name type="scientific">Virgisporangium aliadipatigenens</name>
    <dbReference type="NCBI Taxonomy" id="741659"/>
    <lineage>
        <taxon>Bacteria</taxon>
        <taxon>Bacillati</taxon>
        <taxon>Actinomycetota</taxon>
        <taxon>Actinomycetes</taxon>
        <taxon>Micromonosporales</taxon>
        <taxon>Micromonosporaceae</taxon>
        <taxon>Virgisporangium</taxon>
    </lineage>
</organism>
<feature type="transmembrane region" description="Helical" evidence="6">
    <location>
        <begin position="209"/>
        <end position="238"/>
    </location>
</feature>
<sequence>MERRHALPGGVVLLLGAACAVITVAGLHAAAPLAGPVLCALVITVAVSPFTAWLRRRGAKDWLAVAATVATVHTGLILLIGSLALSVARLANLLPRYEAEFAALPDALRRLGIPPETVARLAQDVLGGTLGVLSGVVLLLAVALFMAMDLAWFPHRLELLAARRPDPVGALRRFARGTRRYLVVCTAFGFVVAVVDTAVLWALDIPLPVLWGLLAFVTNYVPNVGFVVGLVPPALLGLLEGGPRLLVTVIVLYSVVNFVLQSVIQPKVVGDAVGLSATVSFLSLVFWGWVLGPLGALLAVPLTLLVKALLVDADPATRWAGPFLAGER</sequence>
<accession>A0A8J3YQ17</accession>
<dbReference type="PROSITE" id="PS51257">
    <property type="entry name" value="PROKAR_LIPOPROTEIN"/>
    <property type="match status" value="1"/>
</dbReference>
<evidence type="ECO:0000256" key="2">
    <source>
        <dbReference type="ARBA" id="ARBA00009773"/>
    </source>
</evidence>
<protein>
    <submittedName>
        <fullName evidence="7">AI-2E family transporter</fullName>
    </submittedName>
</protein>
<keyword evidence="8" id="KW-1185">Reference proteome</keyword>
<dbReference type="PANTHER" id="PTHR21716:SF64">
    <property type="entry name" value="AI-2 TRANSPORT PROTEIN TQSA"/>
    <property type="match status" value="1"/>
</dbReference>
<comment type="similarity">
    <text evidence="2">Belongs to the autoinducer-2 exporter (AI-2E) (TC 2.A.86) family.</text>
</comment>
<evidence type="ECO:0000256" key="6">
    <source>
        <dbReference type="SAM" id="Phobius"/>
    </source>
</evidence>
<evidence type="ECO:0000256" key="3">
    <source>
        <dbReference type="ARBA" id="ARBA00022692"/>
    </source>
</evidence>
<feature type="transmembrane region" description="Helical" evidence="6">
    <location>
        <begin position="33"/>
        <end position="55"/>
    </location>
</feature>
<dbReference type="GO" id="GO:0016020">
    <property type="term" value="C:membrane"/>
    <property type="evidence" value="ECO:0007669"/>
    <property type="project" value="UniProtKB-SubCell"/>
</dbReference>
<feature type="transmembrane region" description="Helical" evidence="6">
    <location>
        <begin position="245"/>
        <end position="264"/>
    </location>
</feature>
<dbReference type="InterPro" id="IPR002549">
    <property type="entry name" value="AI-2E-like"/>
</dbReference>
<comment type="caution">
    <text evidence="7">The sequence shown here is derived from an EMBL/GenBank/DDBJ whole genome shotgun (WGS) entry which is preliminary data.</text>
</comment>
<keyword evidence="4 6" id="KW-1133">Transmembrane helix</keyword>
<feature type="transmembrane region" description="Helical" evidence="6">
    <location>
        <begin position="7"/>
        <end position="27"/>
    </location>
</feature>
<comment type="subcellular location">
    <subcellularLocation>
        <location evidence="1">Membrane</location>
        <topology evidence="1">Multi-pass membrane protein</topology>
    </subcellularLocation>
</comment>
<evidence type="ECO:0000313" key="7">
    <source>
        <dbReference type="EMBL" id="GIJ47910.1"/>
    </source>
</evidence>
<dbReference type="GO" id="GO:0055085">
    <property type="term" value="P:transmembrane transport"/>
    <property type="evidence" value="ECO:0007669"/>
    <property type="project" value="TreeGrafter"/>
</dbReference>
<evidence type="ECO:0000256" key="4">
    <source>
        <dbReference type="ARBA" id="ARBA00022989"/>
    </source>
</evidence>
<dbReference type="Pfam" id="PF01594">
    <property type="entry name" value="AI-2E_transport"/>
    <property type="match status" value="1"/>
</dbReference>
<feature type="transmembrane region" description="Helical" evidence="6">
    <location>
        <begin position="62"/>
        <end position="88"/>
    </location>
</feature>
<feature type="transmembrane region" description="Helical" evidence="6">
    <location>
        <begin position="130"/>
        <end position="153"/>
    </location>
</feature>
<keyword evidence="3 6" id="KW-0812">Transmembrane</keyword>